<dbReference type="GO" id="GO:0006606">
    <property type="term" value="P:protein import into nucleus"/>
    <property type="evidence" value="ECO:0007669"/>
    <property type="project" value="InterPro"/>
</dbReference>
<dbReference type="Pfam" id="PF21974">
    <property type="entry name" value="SPN1_m3Gcap_bd"/>
    <property type="match status" value="2"/>
</dbReference>
<evidence type="ECO:0000256" key="1">
    <source>
        <dbReference type="ARBA" id="ARBA00003975"/>
    </source>
</evidence>
<name>A0A8B8E1V9_CRAVI</name>
<dbReference type="InterPro" id="IPR024721">
    <property type="entry name" value="Snurportin-1_N"/>
</dbReference>
<dbReference type="GO" id="GO:0003723">
    <property type="term" value="F:RNA binding"/>
    <property type="evidence" value="ECO:0007669"/>
    <property type="project" value="UniProtKB-KW"/>
</dbReference>
<evidence type="ECO:0000256" key="10">
    <source>
        <dbReference type="ARBA" id="ARBA00031454"/>
    </source>
</evidence>
<organism evidence="14 15">
    <name type="scientific">Crassostrea virginica</name>
    <name type="common">Eastern oyster</name>
    <dbReference type="NCBI Taxonomy" id="6565"/>
    <lineage>
        <taxon>Eukaryota</taxon>
        <taxon>Metazoa</taxon>
        <taxon>Spiralia</taxon>
        <taxon>Lophotrochozoa</taxon>
        <taxon>Mollusca</taxon>
        <taxon>Bivalvia</taxon>
        <taxon>Autobranchia</taxon>
        <taxon>Pteriomorphia</taxon>
        <taxon>Ostreida</taxon>
        <taxon>Ostreoidea</taxon>
        <taxon>Ostreidae</taxon>
        <taxon>Crassostrea</taxon>
    </lineage>
</organism>
<dbReference type="Proteomes" id="UP000694844">
    <property type="component" value="Chromosome 4"/>
</dbReference>
<dbReference type="SUPFAM" id="SSF56091">
    <property type="entry name" value="DNA ligase/mRNA capping enzyme, catalytic domain"/>
    <property type="match status" value="2"/>
</dbReference>
<dbReference type="KEGG" id="cvn:111131337"/>
<evidence type="ECO:0000313" key="15">
    <source>
        <dbReference type="RefSeq" id="XP_022334517.1"/>
    </source>
</evidence>
<protein>
    <recommendedName>
        <fullName evidence="5">Snurportin-1</fullName>
    </recommendedName>
    <alternativeName>
        <fullName evidence="10">RNA U transporter 1</fullName>
    </alternativeName>
</protein>
<evidence type="ECO:0000256" key="2">
    <source>
        <dbReference type="ARBA" id="ARBA00004123"/>
    </source>
</evidence>
<evidence type="ECO:0000256" key="8">
    <source>
        <dbReference type="ARBA" id="ARBA00022884"/>
    </source>
</evidence>
<dbReference type="Pfam" id="PF11538">
    <property type="entry name" value="Snurportin1"/>
    <property type="match status" value="1"/>
</dbReference>
<dbReference type="OrthoDB" id="10003593at2759"/>
<dbReference type="RefSeq" id="XP_022334517.1">
    <property type="nucleotide sequence ID" value="XM_022478809.1"/>
</dbReference>
<evidence type="ECO:0000256" key="11">
    <source>
        <dbReference type="PROSITE-ProRule" id="PRU00561"/>
    </source>
</evidence>
<sequence>MDDLTAQLAGSFNVTFEPNSTAAQHPRFAQYKCKTKVDQETRRKRILEEQKKQRFDYLKHVRNLSEDVWDNTDAESVASEDSMEVSLGGDNVAIRRPGKYYKNQIMYSEWLVEKPSDFEQEWLTVICPWGKRNLVVSSRGRTHAYAKNGSRVNSFSSHLPGGNYGQKGKSRGENVILDCIFDEKEGIYYVLDIMCWSNHPVYDSETEFRFFWLASKFQEFPQLAEKSPNNPYKFIPLPNFPCTKEAISNAVNTANFAIDGLLFYHKRTHYTFGSTPLVVWLKPYMLPEILGVEVPEKLLTERPDNYSNYAAHLEHVAEEKVKREKEKKKKGKTPPKGKGGGGGDWKQPWKGGNPQGGRRFQEMELSGNDQAEKDPYSKRSYGQDFKMDLMFSEWLIDLPENFETEWYAIVCPSGKRHLILACEGETISQSKNGLLVQSFPSLLPGGFPYDTAHKEMCILDTIYSKQMEKYYILDCMAWNSQHLTQCDAEFRHFWLEEQLKQLGRIDKVFRNNKHPFRLLRSIPCTAQALTEELATVEYGIDGILFYKKSAPYTSGQTENVLWTKSYMLPEIFPGVIVPSILLKRKPPDFDYQKHLEKIRKQKTEQREYRRVPKQQKSINIDKLVNDISRIYISQQQEAGIQLTPQEVLISKNLGPPPKTKNQGKGRGRGGPATKKEQNILYYGDDFSYEDYCSSSYYGDYCYYGDEVRNSTDKYYSNSYYSPSFRGEEFHPMPSAGWGYEDHSGQRKPRGRGRGALPVKPMDAYSRTHQLFKK</sequence>
<evidence type="ECO:0000256" key="7">
    <source>
        <dbReference type="ARBA" id="ARBA00022490"/>
    </source>
</evidence>
<feature type="domain" description="IBB" evidence="13">
    <location>
        <begin position="11"/>
        <end position="72"/>
    </location>
</feature>
<dbReference type="Gene3D" id="3.30.470.30">
    <property type="entry name" value="DNA ligase/mRNA capping enzyme"/>
    <property type="match status" value="2"/>
</dbReference>
<proteinExistence type="inferred from homology"/>
<evidence type="ECO:0000256" key="12">
    <source>
        <dbReference type="SAM" id="MobiDB-lite"/>
    </source>
</evidence>
<comment type="function">
    <text evidence="1">Functions as an U snRNP-specific nuclear import adapter. Involved in the trimethylguanosine (m3G)-cap-dependent nuclear import of U snRNPs. Binds specifically to the terminal m3G-cap U snRNAs.</text>
</comment>
<evidence type="ECO:0000256" key="4">
    <source>
        <dbReference type="ARBA" id="ARBA00007540"/>
    </source>
</evidence>
<feature type="region of interest" description="Disordered" evidence="12">
    <location>
        <begin position="317"/>
        <end position="360"/>
    </location>
</feature>
<keyword evidence="6 11" id="KW-0813">Transport</keyword>
<dbReference type="CDD" id="cd09232">
    <property type="entry name" value="Snurportin-1_C"/>
    <property type="match status" value="2"/>
</dbReference>
<dbReference type="GO" id="GO:0061015">
    <property type="term" value="P:snRNA import into nucleus"/>
    <property type="evidence" value="ECO:0007669"/>
    <property type="project" value="InterPro"/>
</dbReference>
<dbReference type="GeneID" id="111131337"/>
<evidence type="ECO:0000256" key="5">
    <source>
        <dbReference type="ARBA" id="ARBA00016034"/>
    </source>
</evidence>
<evidence type="ECO:0000313" key="14">
    <source>
        <dbReference type="Proteomes" id="UP000694844"/>
    </source>
</evidence>
<reference evidence="15" key="1">
    <citation type="submission" date="2025-08" db="UniProtKB">
        <authorList>
            <consortium name="RefSeq"/>
        </authorList>
    </citation>
    <scope>IDENTIFICATION</scope>
    <source>
        <tissue evidence="15">Whole sample</tissue>
    </source>
</reference>
<comment type="similarity">
    <text evidence="4">Belongs to the snurportin family.</text>
</comment>
<keyword evidence="8" id="KW-0694">RNA-binding</keyword>
<dbReference type="PANTHER" id="PTHR13403">
    <property type="entry name" value="SNURPORTIN1 RNUT1 PROTEIN RNA, U TRANSPORTER 1"/>
    <property type="match status" value="1"/>
</dbReference>
<dbReference type="PROSITE" id="PS51214">
    <property type="entry name" value="IBB"/>
    <property type="match status" value="1"/>
</dbReference>
<comment type="subcellular location">
    <subcellularLocation>
        <location evidence="3">Cytoplasm</location>
    </subcellularLocation>
    <subcellularLocation>
        <location evidence="2">Nucleus</location>
    </subcellularLocation>
</comment>
<accession>A0A8B8E1V9</accession>
<dbReference type="AlphaFoldDB" id="A0A8B8E1V9"/>
<evidence type="ECO:0000259" key="13">
    <source>
        <dbReference type="PROSITE" id="PS51214"/>
    </source>
</evidence>
<evidence type="ECO:0000256" key="3">
    <source>
        <dbReference type="ARBA" id="ARBA00004496"/>
    </source>
</evidence>
<feature type="region of interest" description="Disordered" evidence="12">
    <location>
        <begin position="738"/>
        <end position="758"/>
    </location>
</feature>
<feature type="compositionally biased region" description="Basic residues" evidence="12">
    <location>
        <begin position="325"/>
        <end position="335"/>
    </location>
</feature>
<evidence type="ECO:0000256" key="6">
    <source>
        <dbReference type="ARBA" id="ARBA00022448"/>
    </source>
</evidence>
<dbReference type="GO" id="GO:0005634">
    <property type="term" value="C:nucleus"/>
    <property type="evidence" value="ECO:0007669"/>
    <property type="project" value="UniProtKB-SubCell"/>
</dbReference>
<dbReference type="PANTHER" id="PTHR13403:SF6">
    <property type="entry name" value="SNURPORTIN-1"/>
    <property type="match status" value="1"/>
</dbReference>
<keyword evidence="9" id="KW-0539">Nucleus</keyword>
<evidence type="ECO:0000256" key="9">
    <source>
        <dbReference type="ARBA" id="ARBA00023242"/>
    </source>
</evidence>
<dbReference type="GO" id="GO:0061608">
    <property type="term" value="F:nuclear import signal receptor activity"/>
    <property type="evidence" value="ECO:0007669"/>
    <property type="project" value="InterPro"/>
</dbReference>
<feature type="region of interest" description="Disordered" evidence="12">
    <location>
        <begin position="651"/>
        <end position="676"/>
    </location>
</feature>
<dbReference type="InterPro" id="IPR002652">
    <property type="entry name" value="Importin-a_IBB"/>
</dbReference>
<keyword evidence="7" id="KW-0963">Cytoplasm</keyword>
<dbReference type="InterPro" id="IPR017336">
    <property type="entry name" value="Snurportin-1"/>
</dbReference>
<gene>
    <name evidence="15" type="primary">LOC111131337</name>
</gene>
<keyword evidence="14" id="KW-1185">Reference proteome</keyword>
<dbReference type="GO" id="GO:0005737">
    <property type="term" value="C:cytoplasm"/>
    <property type="evidence" value="ECO:0007669"/>
    <property type="project" value="UniProtKB-SubCell"/>
</dbReference>
<dbReference type="InterPro" id="IPR047857">
    <property type="entry name" value="Snurportin1_C"/>
</dbReference>